<dbReference type="PANTHER" id="PTHR12110">
    <property type="entry name" value="HYDROXYPYRUVATE ISOMERASE"/>
    <property type="match status" value="1"/>
</dbReference>
<feature type="domain" description="Xylose isomerase-like TIM barrel" evidence="1">
    <location>
        <begin position="22"/>
        <end position="271"/>
    </location>
</feature>
<dbReference type="HOGENOM" id="CLU_050006_7_2_0"/>
<name>Q023P8_SOLUE</name>
<dbReference type="EMBL" id="CP000473">
    <property type="protein sequence ID" value="ABJ83792.1"/>
    <property type="molecule type" value="Genomic_DNA"/>
</dbReference>
<gene>
    <name evidence="2" type="ordered locus">Acid_2806</name>
</gene>
<dbReference type="KEGG" id="sus:Acid_2806"/>
<dbReference type="InParanoid" id="Q023P8"/>
<dbReference type="PANTHER" id="PTHR12110:SF21">
    <property type="entry name" value="XYLOSE ISOMERASE-LIKE TIM BARREL DOMAIN-CONTAINING PROTEIN"/>
    <property type="match status" value="1"/>
</dbReference>
<dbReference type="Pfam" id="PF01261">
    <property type="entry name" value="AP_endonuc_2"/>
    <property type="match status" value="1"/>
</dbReference>
<dbReference type="GO" id="GO:0016853">
    <property type="term" value="F:isomerase activity"/>
    <property type="evidence" value="ECO:0007669"/>
    <property type="project" value="UniProtKB-KW"/>
</dbReference>
<organism evidence="2">
    <name type="scientific">Solibacter usitatus (strain Ellin6076)</name>
    <dbReference type="NCBI Taxonomy" id="234267"/>
    <lineage>
        <taxon>Bacteria</taxon>
        <taxon>Pseudomonadati</taxon>
        <taxon>Acidobacteriota</taxon>
        <taxon>Terriglobia</taxon>
        <taxon>Bryobacterales</taxon>
        <taxon>Solibacteraceae</taxon>
        <taxon>Candidatus Solibacter</taxon>
    </lineage>
</organism>
<dbReference type="InterPro" id="IPR036237">
    <property type="entry name" value="Xyl_isomerase-like_sf"/>
</dbReference>
<dbReference type="AlphaFoldDB" id="Q023P8"/>
<dbReference type="InterPro" id="IPR013022">
    <property type="entry name" value="Xyl_isomerase-like_TIM-brl"/>
</dbReference>
<dbReference type="eggNOG" id="COG1082">
    <property type="taxonomic scope" value="Bacteria"/>
</dbReference>
<dbReference type="InterPro" id="IPR050312">
    <property type="entry name" value="IolE/XylAMocC-like"/>
</dbReference>
<accession>Q023P8</accession>
<evidence type="ECO:0000259" key="1">
    <source>
        <dbReference type="Pfam" id="PF01261"/>
    </source>
</evidence>
<dbReference type="STRING" id="234267.Acid_2806"/>
<reference evidence="2" key="1">
    <citation type="submission" date="2006-10" db="EMBL/GenBank/DDBJ databases">
        <title>Complete sequence of Solibacter usitatus Ellin6076.</title>
        <authorList>
            <consortium name="US DOE Joint Genome Institute"/>
            <person name="Copeland A."/>
            <person name="Lucas S."/>
            <person name="Lapidus A."/>
            <person name="Barry K."/>
            <person name="Detter J.C."/>
            <person name="Glavina del Rio T."/>
            <person name="Hammon N."/>
            <person name="Israni S."/>
            <person name="Dalin E."/>
            <person name="Tice H."/>
            <person name="Pitluck S."/>
            <person name="Thompson L.S."/>
            <person name="Brettin T."/>
            <person name="Bruce D."/>
            <person name="Han C."/>
            <person name="Tapia R."/>
            <person name="Gilna P."/>
            <person name="Schmutz J."/>
            <person name="Larimer F."/>
            <person name="Land M."/>
            <person name="Hauser L."/>
            <person name="Kyrpides N."/>
            <person name="Mikhailova N."/>
            <person name="Janssen P.H."/>
            <person name="Kuske C.R."/>
            <person name="Richardson P."/>
        </authorList>
    </citation>
    <scope>NUCLEOTIDE SEQUENCE</scope>
    <source>
        <strain evidence="2">Ellin6076</strain>
    </source>
</reference>
<proteinExistence type="predicted"/>
<dbReference type="OrthoDB" id="9801960at2"/>
<dbReference type="SUPFAM" id="SSF51658">
    <property type="entry name" value="Xylose isomerase-like"/>
    <property type="match status" value="1"/>
</dbReference>
<dbReference type="Gene3D" id="3.20.20.150">
    <property type="entry name" value="Divalent-metal-dependent TIM barrel enzymes"/>
    <property type="match status" value="1"/>
</dbReference>
<protein>
    <submittedName>
        <fullName evidence="2">Xylose isomerase domain protein TIM barrel</fullName>
    </submittedName>
</protein>
<sequence length="277" mass="31593">MDHVLSTHLFVNHRLTSALLGRIEQAGIRAVEIFCARQHLDYRDKAQVAELGHWFRDSELKLHSLHSPMYNDEMWGRSGPHAVVTLTETVKGNRMQSVDEIKRAIETAEVIPFKYLIQHIGVANEEFDMRKFDAAFTALEELNLFARSRGVEILLENIPNDLATATRLLQFEELTHVGLNYAFDTGHANMAEGVEAAFDLMKERIRSTHVHDNNGKDDVHLFPLISEGGTVDWKNTMRLLRGRATHFPLVLELKEKPEFAANPLESARLSFERLEAQ</sequence>
<keyword evidence="2" id="KW-0413">Isomerase</keyword>
<evidence type="ECO:0000313" key="2">
    <source>
        <dbReference type="EMBL" id="ABJ83792.1"/>
    </source>
</evidence>